<comment type="subunit">
    <text evidence="2">Homotrimer.</text>
</comment>
<evidence type="ECO:0000313" key="13">
    <source>
        <dbReference type="EMBL" id="KAJ0968070.1"/>
    </source>
</evidence>
<dbReference type="GO" id="GO:0003700">
    <property type="term" value="F:DNA-binding transcription factor activity"/>
    <property type="evidence" value="ECO:0007669"/>
    <property type="project" value="InterPro"/>
</dbReference>
<keyword evidence="10" id="KW-0175">Coiled coil</keyword>
<feature type="coiled-coil region" evidence="10">
    <location>
        <begin position="139"/>
        <end position="166"/>
    </location>
</feature>
<feature type="region of interest" description="Disordered" evidence="11">
    <location>
        <begin position="1"/>
        <end position="21"/>
    </location>
</feature>
<reference evidence="13" key="1">
    <citation type="submission" date="2021-03" db="EMBL/GenBank/DDBJ databases">
        <authorList>
            <person name="Li Z."/>
            <person name="Yang C."/>
        </authorList>
    </citation>
    <scope>NUCLEOTIDE SEQUENCE</scope>
    <source>
        <strain evidence="13">Dzin_1.0</strain>
        <tissue evidence="13">Leaf</tissue>
    </source>
</reference>
<evidence type="ECO:0000256" key="10">
    <source>
        <dbReference type="SAM" id="Coils"/>
    </source>
</evidence>
<comment type="caution">
    <text evidence="13">The sequence shown here is derived from an EMBL/GenBank/DDBJ whole genome shotgun (WGS) entry which is preliminary data.</text>
</comment>
<dbReference type="Proteomes" id="UP001085076">
    <property type="component" value="Miscellaneous, Linkage group lg07"/>
</dbReference>
<keyword evidence="7" id="KW-0804">Transcription</keyword>
<gene>
    <name evidence="13" type="ORF">J5N97_024987</name>
</gene>
<evidence type="ECO:0000256" key="2">
    <source>
        <dbReference type="ARBA" id="ARBA00011233"/>
    </source>
</evidence>
<proteinExistence type="inferred from homology"/>
<dbReference type="PROSITE" id="PS00434">
    <property type="entry name" value="HSF_DOMAIN"/>
    <property type="match status" value="1"/>
</dbReference>
<dbReference type="SMART" id="SM00415">
    <property type="entry name" value="HSF"/>
    <property type="match status" value="1"/>
</dbReference>
<dbReference type="PRINTS" id="PR00056">
    <property type="entry name" value="HSFDOMAIN"/>
</dbReference>
<evidence type="ECO:0000256" key="3">
    <source>
        <dbReference type="ARBA" id="ARBA00022553"/>
    </source>
</evidence>
<dbReference type="FunFam" id="1.10.10.10:FF:000057">
    <property type="entry name" value="Heat shock transcription factor 1"/>
    <property type="match status" value="1"/>
</dbReference>
<evidence type="ECO:0000256" key="8">
    <source>
        <dbReference type="ARBA" id="ARBA00023242"/>
    </source>
</evidence>
<keyword evidence="6" id="KW-0238">DNA-binding</keyword>
<dbReference type="SUPFAM" id="SSF46785">
    <property type="entry name" value="Winged helix' DNA-binding domain"/>
    <property type="match status" value="1"/>
</dbReference>
<dbReference type="GO" id="GO:0005634">
    <property type="term" value="C:nucleus"/>
    <property type="evidence" value="ECO:0007669"/>
    <property type="project" value="UniProtKB-SubCell"/>
</dbReference>
<dbReference type="AlphaFoldDB" id="A0A9D5H9G2"/>
<name>A0A9D5H9G2_9LILI</name>
<protein>
    <recommendedName>
        <fullName evidence="12">HSF-type DNA-binding domain-containing protein</fullName>
    </recommendedName>
</protein>
<dbReference type="GO" id="GO:0000978">
    <property type="term" value="F:RNA polymerase II cis-regulatory region sequence-specific DNA binding"/>
    <property type="evidence" value="ECO:0007669"/>
    <property type="project" value="TreeGrafter"/>
</dbReference>
<comment type="similarity">
    <text evidence="9">Belongs to the HSF family.</text>
</comment>
<dbReference type="PANTHER" id="PTHR10015:SF427">
    <property type="entry name" value="HEAT SHOCK FACTOR PROTEIN"/>
    <property type="match status" value="1"/>
</dbReference>
<evidence type="ECO:0000256" key="11">
    <source>
        <dbReference type="SAM" id="MobiDB-lite"/>
    </source>
</evidence>
<dbReference type="InterPro" id="IPR000232">
    <property type="entry name" value="HSF_DNA-bd"/>
</dbReference>
<dbReference type="InterPro" id="IPR036390">
    <property type="entry name" value="WH_DNA-bd_sf"/>
</dbReference>
<organism evidence="13 14">
    <name type="scientific">Dioscorea zingiberensis</name>
    <dbReference type="NCBI Taxonomy" id="325984"/>
    <lineage>
        <taxon>Eukaryota</taxon>
        <taxon>Viridiplantae</taxon>
        <taxon>Streptophyta</taxon>
        <taxon>Embryophyta</taxon>
        <taxon>Tracheophyta</taxon>
        <taxon>Spermatophyta</taxon>
        <taxon>Magnoliopsida</taxon>
        <taxon>Liliopsida</taxon>
        <taxon>Dioscoreales</taxon>
        <taxon>Dioscoreaceae</taxon>
        <taxon>Dioscorea</taxon>
    </lineage>
</organism>
<keyword evidence="8" id="KW-0539">Nucleus</keyword>
<dbReference type="GO" id="GO:0006357">
    <property type="term" value="P:regulation of transcription by RNA polymerase II"/>
    <property type="evidence" value="ECO:0007669"/>
    <property type="project" value="TreeGrafter"/>
</dbReference>
<comment type="subcellular location">
    <subcellularLocation>
        <location evidence="1">Nucleus</location>
    </subcellularLocation>
</comment>
<feature type="domain" description="HSF-type DNA-binding" evidence="12">
    <location>
        <begin position="64"/>
        <end position="88"/>
    </location>
</feature>
<evidence type="ECO:0000256" key="1">
    <source>
        <dbReference type="ARBA" id="ARBA00004123"/>
    </source>
</evidence>
<reference evidence="13" key="2">
    <citation type="journal article" date="2022" name="Hortic Res">
        <title>The genome of Dioscorea zingiberensis sheds light on the biosynthesis, origin and evolution of the medicinally important diosgenin saponins.</title>
        <authorList>
            <person name="Li Y."/>
            <person name="Tan C."/>
            <person name="Li Z."/>
            <person name="Guo J."/>
            <person name="Li S."/>
            <person name="Chen X."/>
            <person name="Wang C."/>
            <person name="Dai X."/>
            <person name="Yang H."/>
            <person name="Song W."/>
            <person name="Hou L."/>
            <person name="Xu J."/>
            <person name="Tong Z."/>
            <person name="Xu A."/>
            <person name="Yuan X."/>
            <person name="Wang W."/>
            <person name="Yang Q."/>
            <person name="Chen L."/>
            <person name="Sun Z."/>
            <person name="Wang K."/>
            <person name="Pan B."/>
            <person name="Chen J."/>
            <person name="Bao Y."/>
            <person name="Liu F."/>
            <person name="Qi X."/>
            <person name="Gang D.R."/>
            <person name="Wen J."/>
            <person name="Li J."/>
        </authorList>
    </citation>
    <scope>NUCLEOTIDE SEQUENCE</scope>
    <source>
        <strain evidence="13">Dzin_1.0</strain>
    </source>
</reference>
<dbReference type="EMBL" id="JAGGNH010000007">
    <property type="protein sequence ID" value="KAJ0968070.1"/>
    <property type="molecule type" value="Genomic_DNA"/>
</dbReference>
<keyword evidence="4" id="KW-0805">Transcription regulation</keyword>
<evidence type="ECO:0000256" key="4">
    <source>
        <dbReference type="ARBA" id="ARBA00023015"/>
    </source>
</evidence>
<evidence type="ECO:0000256" key="7">
    <source>
        <dbReference type="ARBA" id="ARBA00023163"/>
    </source>
</evidence>
<dbReference type="PANTHER" id="PTHR10015">
    <property type="entry name" value="HEAT SHOCK TRANSCRIPTION FACTOR"/>
    <property type="match status" value="1"/>
</dbReference>
<keyword evidence="5" id="KW-0346">Stress response</keyword>
<evidence type="ECO:0000256" key="5">
    <source>
        <dbReference type="ARBA" id="ARBA00023016"/>
    </source>
</evidence>
<dbReference type="OrthoDB" id="60033at2759"/>
<keyword evidence="14" id="KW-1185">Reference proteome</keyword>
<accession>A0A9D5H9G2</accession>
<sequence length="489" mass="53430">MDGGGGAATTTGPNATLGAGAPPPFLSKTYDMVDDPATDAVVSWGPANNSFVVWNPPEFARDLLPKYFKHNNFSSFVRQLNTYGFRKVDPDRWEFANEGFLRGQKHLLKTIARRKPSHVNSQPPQPQSQNGSACVEVGKFGLEEEIERLKRDKTVLMKELVMLRQQQQATDHQLQTMGQRLQGMEQRQQQMMSFLAKAMQSPGFLAQLVQQQNDSNRRISGGSKKRRLPKQEDKLDGEGVASPDGQIIKYQPLMNEAAKAMLMQILKMDTTPRMENMGNSGGFLIKNFPDSSSSTRNSGVTLAEMPTASGTGPYMPVSSGFSAICSSSTPSEIQSSSTMADIVATVELPDVSMLPTVPEAIAPCQTNMNIPGFSPLQGIALGGNPGDVQKDSNFESLYMDPASVGLDGQDFSPDTEIDIFDGEQKLPDINDSFWEQFLSASPISGDIDEVDSAMQEATAQTEADNSWDSDQNMAQLSEQMELLSSQNKD</sequence>
<evidence type="ECO:0000256" key="9">
    <source>
        <dbReference type="RuleBase" id="RU004020"/>
    </source>
</evidence>
<evidence type="ECO:0000259" key="12">
    <source>
        <dbReference type="PROSITE" id="PS00434"/>
    </source>
</evidence>
<feature type="compositionally biased region" description="Low complexity" evidence="11">
    <location>
        <begin position="8"/>
        <end position="20"/>
    </location>
</feature>
<dbReference type="GO" id="GO:0034605">
    <property type="term" value="P:cellular response to heat"/>
    <property type="evidence" value="ECO:0007669"/>
    <property type="project" value="TreeGrafter"/>
</dbReference>
<dbReference type="Pfam" id="PF00447">
    <property type="entry name" value="HSF_DNA-bind"/>
    <property type="match status" value="1"/>
</dbReference>
<keyword evidence="3" id="KW-0597">Phosphoprotein</keyword>
<evidence type="ECO:0000256" key="6">
    <source>
        <dbReference type="ARBA" id="ARBA00023125"/>
    </source>
</evidence>
<evidence type="ECO:0000313" key="14">
    <source>
        <dbReference type="Proteomes" id="UP001085076"/>
    </source>
</evidence>
<feature type="region of interest" description="Disordered" evidence="11">
    <location>
        <begin position="212"/>
        <end position="243"/>
    </location>
</feature>
<dbReference type="Gene3D" id="1.10.10.10">
    <property type="entry name" value="Winged helix-like DNA-binding domain superfamily/Winged helix DNA-binding domain"/>
    <property type="match status" value="1"/>
</dbReference>
<dbReference type="InterPro" id="IPR036388">
    <property type="entry name" value="WH-like_DNA-bd_sf"/>
</dbReference>